<dbReference type="PANTHER" id="PTHR10625:SF5">
    <property type="entry name" value="HISTONE DEACETYLASE"/>
    <property type="match status" value="1"/>
</dbReference>
<comment type="catalytic activity">
    <reaction evidence="12 13">
        <text>N(6)-acetyl-L-lysyl-[histone] + H2O = L-lysyl-[histone] + acetate</text>
        <dbReference type="Rhea" id="RHEA:58196"/>
        <dbReference type="Rhea" id="RHEA-COMP:9845"/>
        <dbReference type="Rhea" id="RHEA-COMP:11338"/>
        <dbReference type="ChEBI" id="CHEBI:15377"/>
        <dbReference type="ChEBI" id="CHEBI:29969"/>
        <dbReference type="ChEBI" id="CHEBI:30089"/>
        <dbReference type="ChEBI" id="CHEBI:61930"/>
        <dbReference type="EC" id="3.5.1.98"/>
    </reaction>
</comment>
<evidence type="ECO:0000256" key="8">
    <source>
        <dbReference type="ARBA" id="ARBA00022853"/>
    </source>
</evidence>
<feature type="region of interest" description="Disordered" evidence="16">
    <location>
        <begin position="149"/>
        <end position="200"/>
    </location>
</feature>
<dbReference type="InterPro" id="IPR046949">
    <property type="entry name" value="HDAC4/5/7/9"/>
</dbReference>
<feature type="binding site" evidence="15">
    <location>
        <position position="770"/>
    </location>
    <ligand>
        <name>Zn(2+)</name>
        <dbReference type="ChEBI" id="CHEBI:29105"/>
    </ligand>
</feature>
<evidence type="ECO:0000256" key="2">
    <source>
        <dbReference type="ARBA" id="ARBA00007738"/>
    </source>
</evidence>
<comment type="function">
    <text evidence="13">Responsible for the deacetylation of lysine residues on the N-terminal part of the core histones (H2A, H2B, H3 and H4). Histone deacetylation gives a tag for epigenetic repression and plays an important role in transcriptional regulation, cell cycle progression and developmental events.</text>
</comment>
<keyword evidence="7 15" id="KW-0862">Zinc</keyword>
<dbReference type="EC" id="3.5.1.98" evidence="3 13"/>
<comment type="caution">
    <text evidence="18">The sequence shown here is derived from an EMBL/GenBank/DDBJ whole genome shotgun (WGS) entry which is preliminary data.</text>
</comment>
<feature type="active site" evidence="14">
    <location>
        <position position="904"/>
    </location>
</feature>
<evidence type="ECO:0000256" key="3">
    <source>
        <dbReference type="ARBA" id="ARBA00012111"/>
    </source>
</evidence>
<keyword evidence="5 15" id="KW-0479">Metal-binding</keyword>
<evidence type="ECO:0000256" key="4">
    <source>
        <dbReference type="ARBA" id="ARBA00022491"/>
    </source>
</evidence>
<evidence type="ECO:0000256" key="12">
    <source>
        <dbReference type="ARBA" id="ARBA00048287"/>
    </source>
</evidence>
<proteinExistence type="inferred from homology"/>
<dbReference type="GO" id="GO:0040029">
    <property type="term" value="P:epigenetic regulation of gene expression"/>
    <property type="evidence" value="ECO:0007669"/>
    <property type="project" value="TreeGrafter"/>
</dbReference>
<feature type="compositionally biased region" description="Basic and acidic residues" evidence="16">
    <location>
        <begin position="110"/>
        <end position="127"/>
    </location>
</feature>
<feature type="region of interest" description="Disordered" evidence="16">
    <location>
        <begin position="723"/>
        <end position="750"/>
    </location>
</feature>
<evidence type="ECO:0000256" key="6">
    <source>
        <dbReference type="ARBA" id="ARBA00022801"/>
    </source>
</evidence>
<evidence type="ECO:0000256" key="7">
    <source>
        <dbReference type="ARBA" id="ARBA00022833"/>
    </source>
</evidence>
<keyword evidence="9 13" id="KW-0805">Transcription regulation</keyword>
<dbReference type="InterPro" id="IPR023801">
    <property type="entry name" value="His_deacetylse_dom"/>
</dbReference>
<dbReference type="Proteomes" id="UP000037069">
    <property type="component" value="Unassembled WGS sequence"/>
</dbReference>
<dbReference type="CDD" id="cd11681">
    <property type="entry name" value="HDAC_classIIa"/>
    <property type="match status" value="1"/>
</dbReference>
<name>A0A0L0C9N5_LUCCU</name>
<dbReference type="EMBL" id="JRES01000720">
    <property type="protein sequence ID" value="KNC28962.1"/>
    <property type="molecule type" value="Genomic_DNA"/>
</dbReference>
<evidence type="ECO:0000256" key="16">
    <source>
        <dbReference type="SAM" id="MobiDB-lite"/>
    </source>
</evidence>
<dbReference type="InterPro" id="IPR037138">
    <property type="entry name" value="His_deacetylse_dom_sf"/>
</dbReference>
<dbReference type="FunFam" id="3.40.800.20:FF:000002">
    <property type="entry name" value="Histone deacetylase"/>
    <property type="match status" value="1"/>
</dbReference>
<evidence type="ECO:0000313" key="19">
    <source>
        <dbReference type="Proteomes" id="UP000037069"/>
    </source>
</evidence>
<feature type="region of interest" description="Disordered" evidence="16">
    <location>
        <begin position="246"/>
        <end position="321"/>
    </location>
</feature>
<dbReference type="SUPFAM" id="SSF52768">
    <property type="entry name" value="Arginase/deacetylase"/>
    <property type="match status" value="1"/>
</dbReference>
<feature type="region of interest" description="Disordered" evidence="16">
    <location>
        <begin position="108"/>
        <end position="129"/>
    </location>
</feature>
<gene>
    <name evidence="18" type="ORF">FF38_13781</name>
</gene>
<dbReference type="OMA" id="XAVASTE"/>
<dbReference type="InterPro" id="IPR000286">
    <property type="entry name" value="HDACs"/>
</dbReference>
<dbReference type="GO" id="GO:0046872">
    <property type="term" value="F:metal ion binding"/>
    <property type="evidence" value="ECO:0007669"/>
    <property type="project" value="UniProtKB-KW"/>
</dbReference>
<feature type="compositionally biased region" description="Low complexity" evidence="16">
    <location>
        <begin position="723"/>
        <end position="739"/>
    </location>
</feature>
<dbReference type="PIRSF" id="PIRSF037911">
    <property type="entry name" value="HDAC_II_euk"/>
    <property type="match status" value="1"/>
</dbReference>
<evidence type="ECO:0000256" key="1">
    <source>
        <dbReference type="ARBA" id="ARBA00004123"/>
    </source>
</evidence>
<feature type="binding site" evidence="15">
    <location>
        <position position="852"/>
    </location>
    <ligand>
        <name>Zn(2+)</name>
        <dbReference type="ChEBI" id="CHEBI:29105"/>
    </ligand>
</feature>
<dbReference type="AlphaFoldDB" id="A0A0L0C9N5"/>
<feature type="binding site" evidence="15">
    <location>
        <position position="768"/>
    </location>
    <ligand>
        <name>Zn(2+)</name>
        <dbReference type="ChEBI" id="CHEBI:29105"/>
    </ligand>
</feature>
<evidence type="ECO:0000256" key="14">
    <source>
        <dbReference type="PIRSR" id="PIRSR037911-1"/>
    </source>
</evidence>
<dbReference type="PANTHER" id="PTHR10625">
    <property type="entry name" value="HISTONE DEACETYLASE HDAC1-RELATED"/>
    <property type="match status" value="1"/>
</dbReference>
<keyword evidence="8 13" id="KW-0156">Chromatin regulator</keyword>
<evidence type="ECO:0000256" key="9">
    <source>
        <dbReference type="ARBA" id="ARBA00023015"/>
    </source>
</evidence>
<sequence>MTSPEERISAHDLSRDSGTNERLHITPGTLDFSRIQAAPSTDLDQQILELKKTQELQKQMLLHTFQEKSKQLELQHKLQLEHKFHYAVHTHGAYQELQEQRIISAAAEDQQQRERREREAIVKRKENSANASPEVKQILNCFILNRKQAASSPNGMQTTSPYRNRSVVKSSSGESLPTGAVSSSHPYKIPQPPPSSLLKYESDFPLRKTASEPNLLKMRLKLSVIERKARNSGPAGIRRHERLLQAAQRRQQKQNSTLTNCSSTPDSGPNSPPSSSLTAAGTGVVGPNRGSPTNAPIQEENEDGSQYQPGQRSSINDLSLFSSPSMPNISLGRPHLQNAHNSAAANYAMLAALRQHVACGGGAGMPPVAGTTGPPTYYNPLAVPFGRQVVPPPSSMIPPTANSAVAGAAPPQSPVVRSASATSTSSSQASLVGEVAPPLAHAASTGTSALMHVASTGGIHAVAHSPQSSSTMYGQPITDAQVAQAHLNKQGHRPLGRTQSAPLPLGHPMLTGSGQLNITPTHYENSDAERQAYEQHILLTQKIRQTVLTRSGAVRDTQLKEEDDAAEVMDLTDKKKPPKTVLTSTVITSTSQNLPNTATVAAPIPYATGPPPVCVPNKPNKLMRSKEYLQQQRELLYMQSLQIDDAVARGLIRPLSRTLSSPLVHLGPHGLSQIPDTGQSTHIPHAGPIVTSSSADHIPPVNLAIHGHGRQHLMDLSTRHAQLTTEQLQQQQQQQQQTTPPISSNSLSPSHKITTGLAYDNLMLKHVCICGNNGLHPEHSGRLQSVWARLNETDLAKRCHRLRSPKATLEEIQSVHTEAHAMLFGSSQCQLAANRQKLEAAAPSASFVRLSCGGVGVDLDTTWNEHHTALAARMAAGCVIDLAMKTAKGDLKNGFAVVRPPGHHAEANLAMGFCFFNSIAIAAKLLRQRLPEIKRILIVDWDVHHGNGTQQAFYSNSDILYLSIHRHDDGNFFPGTGGPTECGSGPGLGYNVNISWSGALNPPLGDAEYIAAFRTIVMPIARYFNPDIVLVSAGFDAASGHPAPLGGYLVSPACFGYMTRELMHLANGKVVLALEGGYDLPAICDSAQECVRALLGDPLSPIAESELNRPPCQNAIDTLQKTIAIQSQHWPCVKRLDHTVGMSALEALKIEHDESDTVTAMAGLSMQSMNKTLSCDDSEEPMDQDETK</sequence>
<keyword evidence="4 13" id="KW-0678">Repressor</keyword>
<feature type="binding site" evidence="15">
    <location>
        <position position="776"/>
    </location>
    <ligand>
        <name>Zn(2+)</name>
        <dbReference type="ChEBI" id="CHEBI:29105"/>
    </ligand>
</feature>
<evidence type="ECO:0000313" key="18">
    <source>
        <dbReference type="EMBL" id="KNC28962.1"/>
    </source>
</evidence>
<accession>A0A0L0C9N5</accession>
<keyword evidence="6 13" id="KW-0378">Hydrolase</keyword>
<reference evidence="18 19" key="1">
    <citation type="journal article" date="2015" name="Nat. Commun.">
        <title>Lucilia cuprina genome unlocks parasitic fly biology to underpin future interventions.</title>
        <authorList>
            <person name="Anstead C.A."/>
            <person name="Korhonen P.K."/>
            <person name="Young N.D."/>
            <person name="Hall R.S."/>
            <person name="Jex A.R."/>
            <person name="Murali S.C."/>
            <person name="Hughes D.S."/>
            <person name="Lee S.F."/>
            <person name="Perry T."/>
            <person name="Stroehlein A.J."/>
            <person name="Ansell B.R."/>
            <person name="Breugelmans B."/>
            <person name="Hofmann A."/>
            <person name="Qu J."/>
            <person name="Dugan S."/>
            <person name="Lee S.L."/>
            <person name="Chao H."/>
            <person name="Dinh H."/>
            <person name="Han Y."/>
            <person name="Doddapaneni H.V."/>
            <person name="Worley K.C."/>
            <person name="Muzny D.M."/>
            <person name="Ioannidis P."/>
            <person name="Waterhouse R.M."/>
            <person name="Zdobnov E.M."/>
            <person name="James P.J."/>
            <person name="Bagnall N.H."/>
            <person name="Kotze A.C."/>
            <person name="Gibbs R.A."/>
            <person name="Richards S."/>
            <person name="Batterham P."/>
            <person name="Gasser R.B."/>
        </authorList>
    </citation>
    <scope>NUCLEOTIDE SEQUENCE [LARGE SCALE GENOMIC DNA]</scope>
    <source>
        <strain evidence="18 19">LS</strain>
        <tissue evidence="18">Full body</tissue>
    </source>
</reference>
<feature type="region of interest" description="Disordered" evidence="16">
    <location>
        <begin position="675"/>
        <end position="695"/>
    </location>
</feature>
<dbReference type="STRING" id="7375.A0A0L0C9N5"/>
<feature type="region of interest" description="Disordered" evidence="16">
    <location>
        <begin position="490"/>
        <end position="513"/>
    </location>
</feature>
<dbReference type="Gene3D" id="3.40.800.20">
    <property type="entry name" value="Histone deacetylase domain"/>
    <property type="match status" value="1"/>
</dbReference>
<feature type="region of interest" description="Disordered" evidence="16">
    <location>
        <begin position="1"/>
        <end position="22"/>
    </location>
</feature>
<dbReference type="GO" id="GO:0000118">
    <property type="term" value="C:histone deacetylase complex"/>
    <property type="evidence" value="ECO:0007669"/>
    <property type="project" value="TreeGrafter"/>
</dbReference>
<evidence type="ECO:0000256" key="11">
    <source>
        <dbReference type="ARBA" id="ARBA00023242"/>
    </source>
</evidence>
<dbReference type="GO" id="GO:0000122">
    <property type="term" value="P:negative regulation of transcription by RNA polymerase II"/>
    <property type="evidence" value="ECO:0007669"/>
    <property type="project" value="InterPro"/>
</dbReference>
<dbReference type="Pfam" id="PF00850">
    <property type="entry name" value="Hist_deacetyl"/>
    <property type="match status" value="1"/>
</dbReference>
<dbReference type="OrthoDB" id="5232919at2759"/>
<organism evidence="18 19">
    <name type="scientific">Lucilia cuprina</name>
    <name type="common">Green bottle fly</name>
    <name type="synonym">Australian sheep blowfly</name>
    <dbReference type="NCBI Taxonomy" id="7375"/>
    <lineage>
        <taxon>Eukaryota</taxon>
        <taxon>Metazoa</taxon>
        <taxon>Ecdysozoa</taxon>
        <taxon>Arthropoda</taxon>
        <taxon>Hexapoda</taxon>
        <taxon>Insecta</taxon>
        <taxon>Pterygota</taxon>
        <taxon>Neoptera</taxon>
        <taxon>Endopterygota</taxon>
        <taxon>Diptera</taxon>
        <taxon>Brachycera</taxon>
        <taxon>Muscomorpha</taxon>
        <taxon>Oestroidea</taxon>
        <taxon>Calliphoridae</taxon>
        <taxon>Luciliinae</taxon>
        <taxon>Lucilia</taxon>
    </lineage>
</organism>
<dbReference type="PRINTS" id="PR01270">
    <property type="entry name" value="HDASUPER"/>
</dbReference>
<comment type="similarity">
    <text evidence="2 13">Belongs to the histone deacetylase family. HD type 2 subfamily.</text>
</comment>
<evidence type="ECO:0000256" key="13">
    <source>
        <dbReference type="PIRNR" id="PIRNR037911"/>
    </source>
</evidence>
<evidence type="ECO:0000256" key="15">
    <source>
        <dbReference type="PIRSR" id="PIRSR037911-2"/>
    </source>
</evidence>
<dbReference type="InterPro" id="IPR023696">
    <property type="entry name" value="Ureohydrolase_dom_sf"/>
</dbReference>
<evidence type="ECO:0000256" key="10">
    <source>
        <dbReference type="ARBA" id="ARBA00023163"/>
    </source>
</evidence>
<feature type="domain" description="Histone deacetylase" evidence="17">
    <location>
        <begin position="776"/>
        <end position="1094"/>
    </location>
</feature>
<dbReference type="GO" id="GO:0141221">
    <property type="term" value="F:histone deacetylase activity, hydrolytic mechanism"/>
    <property type="evidence" value="ECO:0007669"/>
    <property type="project" value="UniProtKB-EC"/>
</dbReference>
<feature type="region of interest" description="Disordered" evidence="16">
    <location>
        <begin position="1169"/>
        <end position="1188"/>
    </location>
</feature>
<keyword evidence="11" id="KW-0539">Nucleus</keyword>
<keyword evidence="10 13" id="KW-0804">Transcription</keyword>
<feature type="compositionally biased region" description="Low complexity" evidence="16">
    <location>
        <begin position="262"/>
        <end position="276"/>
    </location>
</feature>
<feature type="compositionally biased region" description="Acidic residues" evidence="16">
    <location>
        <begin position="1176"/>
        <end position="1188"/>
    </location>
</feature>
<feature type="compositionally biased region" description="Polar residues" evidence="16">
    <location>
        <begin position="304"/>
        <end position="321"/>
    </location>
</feature>
<feature type="region of interest" description="Disordered" evidence="16">
    <location>
        <begin position="401"/>
        <end position="422"/>
    </location>
</feature>
<feature type="compositionally biased region" description="Polar residues" evidence="16">
    <location>
        <begin position="740"/>
        <end position="750"/>
    </location>
</feature>
<keyword evidence="19" id="KW-1185">Reference proteome</keyword>
<protein>
    <recommendedName>
        <fullName evidence="3 13">Histone deacetylase</fullName>
        <ecNumber evidence="3 13">3.5.1.98</ecNumber>
    </recommendedName>
</protein>
<evidence type="ECO:0000259" key="17">
    <source>
        <dbReference type="Pfam" id="PF00850"/>
    </source>
</evidence>
<evidence type="ECO:0000256" key="5">
    <source>
        <dbReference type="ARBA" id="ARBA00022723"/>
    </source>
</evidence>
<comment type="subcellular location">
    <subcellularLocation>
        <location evidence="1 13">Nucleus</location>
    </subcellularLocation>
</comment>
<feature type="compositionally biased region" description="Polar residues" evidence="16">
    <location>
        <begin position="149"/>
        <end position="185"/>
    </location>
</feature>